<dbReference type="SMART" id="SM00387">
    <property type="entry name" value="HATPase_c"/>
    <property type="match status" value="1"/>
</dbReference>
<keyword evidence="7 12" id="KW-0812">Transmembrane</keyword>
<keyword evidence="8 15" id="KW-0418">Kinase</keyword>
<protein>
    <recommendedName>
        <fullName evidence="4">histidine kinase</fullName>
        <ecNumber evidence="4">2.7.13.3</ecNumber>
    </recommendedName>
</protein>
<dbReference type="EMBL" id="MCHX01000056">
    <property type="protein sequence ID" value="OFJ51787.1"/>
    <property type="molecule type" value="Genomic_DNA"/>
</dbReference>
<dbReference type="GO" id="GO:0005509">
    <property type="term" value="F:calcium ion binding"/>
    <property type="evidence" value="ECO:0007669"/>
    <property type="project" value="UniProtKB-ARBA"/>
</dbReference>
<keyword evidence="6" id="KW-0808">Transferase</keyword>
<dbReference type="CDD" id="cd00082">
    <property type="entry name" value="HisKA"/>
    <property type="match status" value="1"/>
</dbReference>
<dbReference type="PANTHER" id="PTHR45436:SF5">
    <property type="entry name" value="SENSOR HISTIDINE KINASE TRCS"/>
    <property type="match status" value="1"/>
</dbReference>
<evidence type="ECO:0000256" key="10">
    <source>
        <dbReference type="ARBA" id="ARBA00023012"/>
    </source>
</evidence>
<dbReference type="InterPro" id="IPR036097">
    <property type="entry name" value="HisK_dim/P_sf"/>
</dbReference>
<dbReference type="AlphaFoldDB" id="A0A1E8Q055"/>
<evidence type="ECO:0000259" key="14">
    <source>
        <dbReference type="PROSITE" id="PS50885"/>
    </source>
</evidence>
<dbReference type="InterPro" id="IPR003660">
    <property type="entry name" value="HAMP_dom"/>
</dbReference>
<proteinExistence type="predicted"/>
<keyword evidence="5" id="KW-0597">Phosphoprotein</keyword>
<sequence length="500" mass="53336">MIRRRPGRWRLRSLSKRLMVGVCTLVTTVVLAVGALSIVTMNSYVTSVSDADLRHSLAALDHVYDEQRLDAGARAGLLTDFTGQAPGTVIAVTRGGVVTRSAEFDDDGPRPAPEAAIRALESLRWTDGAPRTVDLGDLGRHRVAGLDRGDGTRLISAVSLESAEAAILQKIGAVALITALAAAVAAVGTVLLVRRELRPLRRVAATAARAARIPLGDEEHRITARVRRSDSDPDNEVGIVGETLNRLLANVDSALAMRAEADRRMRRFLTDASHELRTPLAAISGYAELTRQEAAALPPTTEYALARIEAESRRMSALIGDMLLLSRLDEGQGLDVEIVDACSVVADAVNDVTVTAADHRFVTDLPDDPVWVRGDGPRLHQVLTNLLTNARNHTPAGTTVTTTVRTGADGVELSVVDDGPGIDPEIVPHLFGRFVRANKARSREANSTGLGLAIVSSIVEAHGGTVSVDSRRGRTEFLVRLPAADLDAELQDAASDLARV</sequence>
<dbReference type="PRINTS" id="PR00344">
    <property type="entry name" value="BCTRLSENSOR"/>
</dbReference>
<keyword evidence="9 12" id="KW-1133">Transmembrane helix</keyword>
<feature type="domain" description="HAMP" evidence="14">
    <location>
        <begin position="194"/>
        <end position="256"/>
    </location>
</feature>
<evidence type="ECO:0000256" key="7">
    <source>
        <dbReference type="ARBA" id="ARBA00022692"/>
    </source>
</evidence>
<evidence type="ECO:0000256" key="2">
    <source>
        <dbReference type="ARBA" id="ARBA00001968"/>
    </source>
</evidence>
<dbReference type="SMART" id="SM00304">
    <property type="entry name" value="HAMP"/>
    <property type="match status" value="1"/>
</dbReference>
<organism evidence="15 16">
    <name type="scientific">Mycolicibacterium grossiae</name>
    <dbReference type="NCBI Taxonomy" id="1552759"/>
    <lineage>
        <taxon>Bacteria</taxon>
        <taxon>Bacillati</taxon>
        <taxon>Actinomycetota</taxon>
        <taxon>Actinomycetes</taxon>
        <taxon>Mycobacteriales</taxon>
        <taxon>Mycobacteriaceae</taxon>
        <taxon>Mycolicibacterium</taxon>
    </lineage>
</organism>
<dbReference type="Gene3D" id="6.10.340.10">
    <property type="match status" value="1"/>
</dbReference>
<keyword evidence="10" id="KW-0902">Two-component regulatory system</keyword>
<dbReference type="PROSITE" id="PS50109">
    <property type="entry name" value="HIS_KIN"/>
    <property type="match status" value="1"/>
</dbReference>
<evidence type="ECO:0000256" key="5">
    <source>
        <dbReference type="ARBA" id="ARBA00022553"/>
    </source>
</evidence>
<dbReference type="PROSITE" id="PS50885">
    <property type="entry name" value="HAMP"/>
    <property type="match status" value="1"/>
</dbReference>
<dbReference type="Pfam" id="PF02518">
    <property type="entry name" value="HATPase_c"/>
    <property type="match status" value="1"/>
</dbReference>
<reference evidence="15 16" key="1">
    <citation type="submission" date="2016-09" db="EMBL/GenBank/DDBJ databases">
        <title>genome sequence of Mycobacterium sp. 739 SCH.</title>
        <authorList>
            <person name="Greninger A.L."/>
            <person name="Qin X."/>
            <person name="Jerome K."/>
            <person name="Vora S."/>
            <person name="Quinn K."/>
        </authorList>
    </citation>
    <scope>NUCLEOTIDE SEQUENCE [LARGE SCALE GENOMIC DNA]</scope>
    <source>
        <strain evidence="15 16">SCH</strain>
    </source>
</reference>
<evidence type="ECO:0000256" key="11">
    <source>
        <dbReference type="ARBA" id="ARBA00023136"/>
    </source>
</evidence>
<dbReference type="EC" id="2.7.13.3" evidence="4"/>
<dbReference type="SUPFAM" id="SSF55874">
    <property type="entry name" value="ATPase domain of HSP90 chaperone/DNA topoisomerase II/histidine kinase"/>
    <property type="match status" value="1"/>
</dbReference>
<dbReference type="GO" id="GO:0000155">
    <property type="term" value="F:phosphorelay sensor kinase activity"/>
    <property type="evidence" value="ECO:0007669"/>
    <property type="project" value="InterPro"/>
</dbReference>
<dbReference type="FunFam" id="1.10.287.130:FF:000001">
    <property type="entry name" value="Two-component sensor histidine kinase"/>
    <property type="match status" value="1"/>
</dbReference>
<keyword evidence="16" id="KW-1185">Reference proteome</keyword>
<dbReference type="InterPro" id="IPR003661">
    <property type="entry name" value="HisK_dim/P_dom"/>
</dbReference>
<dbReference type="SUPFAM" id="SSF47384">
    <property type="entry name" value="Homodimeric domain of signal transducing histidine kinase"/>
    <property type="match status" value="1"/>
</dbReference>
<dbReference type="SMART" id="SM00388">
    <property type="entry name" value="HisKA"/>
    <property type="match status" value="1"/>
</dbReference>
<dbReference type="FunFam" id="3.30.565.10:FF:000006">
    <property type="entry name" value="Sensor histidine kinase WalK"/>
    <property type="match status" value="1"/>
</dbReference>
<evidence type="ECO:0000256" key="4">
    <source>
        <dbReference type="ARBA" id="ARBA00012438"/>
    </source>
</evidence>
<dbReference type="InterPro" id="IPR050428">
    <property type="entry name" value="TCS_sensor_his_kinase"/>
</dbReference>
<evidence type="ECO:0000256" key="3">
    <source>
        <dbReference type="ARBA" id="ARBA00004236"/>
    </source>
</evidence>
<evidence type="ECO:0000256" key="1">
    <source>
        <dbReference type="ARBA" id="ARBA00000085"/>
    </source>
</evidence>
<dbReference type="PANTHER" id="PTHR45436">
    <property type="entry name" value="SENSOR HISTIDINE KINASE YKOH"/>
    <property type="match status" value="1"/>
</dbReference>
<evidence type="ECO:0000256" key="6">
    <source>
        <dbReference type="ARBA" id="ARBA00022679"/>
    </source>
</evidence>
<feature type="domain" description="Histidine kinase" evidence="13">
    <location>
        <begin position="271"/>
        <end position="485"/>
    </location>
</feature>
<dbReference type="Proteomes" id="UP000178953">
    <property type="component" value="Unassembled WGS sequence"/>
</dbReference>
<dbReference type="InterPro" id="IPR004358">
    <property type="entry name" value="Sig_transdc_His_kin-like_C"/>
</dbReference>
<keyword evidence="11 12" id="KW-0472">Membrane</keyword>
<dbReference type="GO" id="GO:0005886">
    <property type="term" value="C:plasma membrane"/>
    <property type="evidence" value="ECO:0007669"/>
    <property type="project" value="UniProtKB-SubCell"/>
</dbReference>
<dbReference type="InterPro" id="IPR036890">
    <property type="entry name" value="HATPase_C_sf"/>
</dbReference>
<evidence type="ECO:0000259" key="13">
    <source>
        <dbReference type="PROSITE" id="PS50109"/>
    </source>
</evidence>
<dbReference type="CDD" id="cd00075">
    <property type="entry name" value="HATPase"/>
    <property type="match status" value="1"/>
</dbReference>
<evidence type="ECO:0000313" key="15">
    <source>
        <dbReference type="EMBL" id="OFJ51787.1"/>
    </source>
</evidence>
<dbReference type="Gene3D" id="1.10.287.130">
    <property type="match status" value="1"/>
</dbReference>
<comment type="cofactor">
    <cofactor evidence="2">
        <name>a divalent metal cation</name>
        <dbReference type="ChEBI" id="CHEBI:60240"/>
    </cofactor>
</comment>
<evidence type="ECO:0000256" key="8">
    <source>
        <dbReference type="ARBA" id="ARBA00022777"/>
    </source>
</evidence>
<feature type="transmembrane region" description="Helical" evidence="12">
    <location>
        <begin position="171"/>
        <end position="193"/>
    </location>
</feature>
<dbReference type="InterPro" id="IPR003594">
    <property type="entry name" value="HATPase_dom"/>
</dbReference>
<dbReference type="Pfam" id="PF00512">
    <property type="entry name" value="HisKA"/>
    <property type="match status" value="1"/>
</dbReference>
<comment type="subcellular location">
    <subcellularLocation>
        <location evidence="3">Cell membrane</location>
    </subcellularLocation>
</comment>
<dbReference type="Gene3D" id="3.30.565.10">
    <property type="entry name" value="Histidine kinase-like ATPase, C-terminal domain"/>
    <property type="match status" value="1"/>
</dbReference>
<evidence type="ECO:0000256" key="9">
    <source>
        <dbReference type="ARBA" id="ARBA00022989"/>
    </source>
</evidence>
<gene>
    <name evidence="15" type="ORF">BEL07_21015</name>
</gene>
<evidence type="ECO:0000256" key="12">
    <source>
        <dbReference type="SAM" id="Phobius"/>
    </source>
</evidence>
<name>A0A1E8Q055_9MYCO</name>
<accession>A0A1E8Q055</accession>
<evidence type="ECO:0000313" key="16">
    <source>
        <dbReference type="Proteomes" id="UP000178953"/>
    </source>
</evidence>
<dbReference type="InterPro" id="IPR005467">
    <property type="entry name" value="His_kinase_dom"/>
</dbReference>
<comment type="catalytic activity">
    <reaction evidence="1">
        <text>ATP + protein L-histidine = ADP + protein N-phospho-L-histidine.</text>
        <dbReference type="EC" id="2.7.13.3"/>
    </reaction>
</comment>
<comment type="caution">
    <text evidence="15">The sequence shown here is derived from an EMBL/GenBank/DDBJ whole genome shotgun (WGS) entry which is preliminary data.</text>
</comment>